<dbReference type="InterPro" id="IPR011095">
    <property type="entry name" value="Dala_Dala_lig_C"/>
</dbReference>
<dbReference type="UniPathway" id="UPA00219"/>
<comment type="pathway">
    <text evidence="18">Glycan biosynthesis.</text>
</comment>
<comment type="function">
    <text evidence="2 19">Cell wall formation.</text>
</comment>
<keyword evidence="12 20" id="KW-0460">Magnesium</keyword>
<evidence type="ECO:0000256" key="19">
    <source>
        <dbReference type="HAMAP-Rule" id="MF_00047"/>
    </source>
</evidence>
<dbReference type="InterPro" id="IPR013815">
    <property type="entry name" value="ATP_grasp_subdomain_1"/>
</dbReference>
<dbReference type="InterPro" id="IPR011127">
    <property type="entry name" value="Dala_Dala_lig_N"/>
</dbReference>
<evidence type="ECO:0000256" key="12">
    <source>
        <dbReference type="ARBA" id="ARBA00022842"/>
    </source>
</evidence>
<dbReference type="InterPro" id="IPR005905">
    <property type="entry name" value="D_ala_D_ala"/>
</dbReference>
<sequence length="396" mass="44217">MKTIGVFFGSRSTEHDISIITAQLIISGLKGLGYPVVPVYLTKKGEWMIDEALGELKRFTDPTKIVEENNVYKEYFLDLENSHGKLVLKKKGFSGKTVIIDIAFPALHGPYGEDGIIQGIFEMFDVPYVGCDVASSSLAMDKALTKQICQANGIPITKYVYFYKNEWQENKEMLLNLIAKKLTWPLFVKPVHLGSSIGITKVKNKKGTDLEDAIDVALYYDNKVLVEEGVENVMDATCCIVGNKELQASALQESAFQSDLFDFNEKYLKEGGSQLGKSKSGIVIPARVSDMMMRKIQQMAKEVYRALGCSGISRVDFLLNKKTNELFVAEVNPLPGTLYHHLWKASGVEFDELLRLLIGFAEERQENKKTIMSYFQSSVLANLNSAKLNSKGSKLT</sequence>
<keyword evidence="16 19" id="KW-0961">Cell wall biogenesis/degradation</keyword>
<dbReference type="NCBIfam" id="TIGR01205">
    <property type="entry name" value="D_ala_D_alaTIGR"/>
    <property type="match status" value="1"/>
</dbReference>
<evidence type="ECO:0000256" key="3">
    <source>
        <dbReference type="ARBA" id="ARBA00004496"/>
    </source>
</evidence>
<keyword evidence="13 19" id="KW-0133">Cell shape</keyword>
<keyword evidence="15 20" id="KW-0464">Manganese</keyword>
<keyword evidence="8 19" id="KW-0436">Ligase</keyword>
<evidence type="ECO:0000256" key="5">
    <source>
        <dbReference type="ARBA" id="ARBA00010871"/>
    </source>
</evidence>
<dbReference type="GO" id="GO:0071555">
    <property type="term" value="P:cell wall organization"/>
    <property type="evidence" value="ECO:0007669"/>
    <property type="project" value="UniProtKB-KW"/>
</dbReference>
<evidence type="ECO:0000256" key="1">
    <source>
        <dbReference type="ARBA" id="ARBA00001936"/>
    </source>
</evidence>
<evidence type="ECO:0000256" key="18">
    <source>
        <dbReference type="ARBA" id="ARBA00060592"/>
    </source>
</evidence>
<evidence type="ECO:0000256" key="9">
    <source>
        <dbReference type="ARBA" id="ARBA00022723"/>
    </source>
</evidence>
<protein>
    <recommendedName>
        <fullName evidence="6 19">D-alanine--D-alanine ligase</fullName>
        <ecNumber evidence="6 19">6.3.2.4</ecNumber>
    </recommendedName>
    <alternativeName>
        <fullName evidence="19">D-Ala-D-Ala ligase</fullName>
    </alternativeName>
    <alternativeName>
        <fullName evidence="19">D-alanylalanine synthetase</fullName>
    </alternativeName>
</protein>
<dbReference type="SUPFAM" id="SSF52440">
    <property type="entry name" value="PreATP-grasp domain"/>
    <property type="match status" value="1"/>
</dbReference>
<evidence type="ECO:0000256" key="6">
    <source>
        <dbReference type="ARBA" id="ARBA00012216"/>
    </source>
</evidence>
<comment type="cofactor">
    <cofactor evidence="1">
        <name>Mn(2+)</name>
        <dbReference type="ChEBI" id="CHEBI:29035"/>
    </cofactor>
</comment>
<dbReference type="Pfam" id="PF01820">
    <property type="entry name" value="Dala_Dala_lig_N"/>
    <property type="match status" value="1"/>
</dbReference>
<keyword evidence="10 21" id="KW-0547">Nucleotide-binding</keyword>
<comment type="similarity">
    <text evidence="5 19">Belongs to the D-alanine--D-alanine ligase family.</text>
</comment>
<dbReference type="PROSITE" id="PS00844">
    <property type="entry name" value="DALA_DALA_LIGASE_2"/>
    <property type="match status" value="1"/>
</dbReference>
<feature type="domain" description="ATP-grasp" evidence="22">
    <location>
        <begin position="146"/>
        <end position="359"/>
    </location>
</feature>
<comment type="catalytic activity">
    <reaction evidence="17 19">
        <text>2 D-alanine + ATP = D-alanyl-D-alanine + ADP + phosphate + H(+)</text>
        <dbReference type="Rhea" id="RHEA:11224"/>
        <dbReference type="ChEBI" id="CHEBI:15378"/>
        <dbReference type="ChEBI" id="CHEBI:30616"/>
        <dbReference type="ChEBI" id="CHEBI:43474"/>
        <dbReference type="ChEBI" id="CHEBI:57416"/>
        <dbReference type="ChEBI" id="CHEBI:57822"/>
        <dbReference type="ChEBI" id="CHEBI:456216"/>
        <dbReference type="EC" id="6.3.2.4"/>
    </reaction>
</comment>
<dbReference type="GO" id="GO:0005829">
    <property type="term" value="C:cytosol"/>
    <property type="evidence" value="ECO:0007669"/>
    <property type="project" value="TreeGrafter"/>
</dbReference>
<dbReference type="Gene3D" id="3.30.470.20">
    <property type="entry name" value="ATP-grasp fold, B domain"/>
    <property type="match status" value="1"/>
</dbReference>
<keyword evidence="9 20" id="KW-0479">Metal-binding</keyword>
<keyword evidence="14 19" id="KW-0573">Peptidoglycan synthesis</keyword>
<dbReference type="GO" id="GO:0005524">
    <property type="term" value="F:ATP binding"/>
    <property type="evidence" value="ECO:0007669"/>
    <property type="project" value="UniProtKB-UniRule"/>
</dbReference>
<reference evidence="23 24" key="1">
    <citation type="journal article" date="2015" name="Nature">
        <title>rRNA introns, odd ribosomes, and small enigmatic genomes across a large radiation of phyla.</title>
        <authorList>
            <person name="Brown C.T."/>
            <person name="Hug L.A."/>
            <person name="Thomas B.C."/>
            <person name="Sharon I."/>
            <person name="Castelle C.J."/>
            <person name="Singh A."/>
            <person name="Wilkins M.J."/>
            <person name="Williams K.H."/>
            <person name="Banfield J.F."/>
        </authorList>
    </citation>
    <scope>NUCLEOTIDE SEQUENCE [LARGE SCALE GENOMIC DNA]</scope>
</reference>
<comment type="pathway">
    <text evidence="4 19">Cell wall biogenesis; peptidoglycan biosynthesis.</text>
</comment>
<dbReference type="GO" id="GO:0008360">
    <property type="term" value="P:regulation of cell shape"/>
    <property type="evidence" value="ECO:0007669"/>
    <property type="project" value="UniProtKB-KW"/>
</dbReference>
<dbReference type="GO" id="GO:0046872">
    <property type="term" value="F:metal ion binding"/>
    <property type="evidence" value="ECO:0007669"/>
    <property type="project" value="UniProtKB-KW"/>
</dbReference>
<dbReference type="PANTHER" id="PTHR23132">
    <property type="entry name" value="D-ALANINE--D-ALANINE LIGASE"/>
    <property type="match status" value="1"/>
</dbReference>
<dbReference type="Pfam" id="PF07478">
    <property type="entry name" value="Dala_Dala_lig_C"/>
    <property type="match status" value="1"/>
</dbReference>
<evidence type="ECO:0000256" key="17">
    <source>
        <dbReference type="ARBA" id="ARBA00047614"/>
    </source>
</evidence>
<organism evidence="23 24">
    <name type="scientific">Candidatus Gottesmanbacteria bacterium GW2011_GWB1_44_11c</name>
    <dbReference type="NCBI Taxonomy" id="1618447"/>
    <lineage>
        <taxon>Bacteria</taxon>
        <taxon>Candidatus Gottesmaniibacteriota</taxon>
    </lineage>
</organism>
<evidence type="ECO:0000256" key="10">
    <source>
        <dbReference type="ARBA" id="ARBA00022741"/>
    </source>
</evidence>
<evidence type="ECO:0000256" key="4">
    <source>
        <dbReference type="ARBA" id="ARBA00004752"/>
    </source>
</evidence>
<dbReference type="GO" id="GO:0008716">
    <property type="term" value="F:D-alanine-D-alanine ligase activity"/>
    <property type="evidence" value="ECO:0007669"/>
    <property type="project" value="UniProtKB-UniRule"/>
</dbReference>
<comment type="subcellular location">
    <subcellularLocation>
        <location evidence="3 19">Cytoplasm</location>
    </subcellularLocation>
</comment>
<comment type="cofactor">
    <cofactor evidence="20">
        <name>Mg(2+)</name>
        <dbReference type="ChEBI" id="CHEBI:18420"/>
    </cofactor>
    <cofactor evidence="20">
        <name>Mn(2+)</name>
        <dbReference type="ChEBI" id="CHEBI:29035"/>
    </cofactor>
    <text evidence="20">Binds 2 magnesium or manganese ions per subunit.</text>
</comment>
<evidence type="ECO:0000256" key="16">
    <source>
        <dbReference type="ARBA" id="ARBA00023316"/>
    </source>
</evidence>
<dbReference type="Gene3D" id="3.40.50.20">
    <property type="match status" value="1"/>
</dbReference>
<dbReference type="NCBIfam" id="NF002528">
    <property type="entry name" value="PRK01966.1-4"/>
    <property type="match status" value="1"/>
</dbReference>
<evidence type="ECO:0000256" key="13">
    <source>
        <dbReference type="ARBA" id="ARBA00022960"/>
    </source>
</evidence>
<feature type="binding site" evidence="20">
    <location>
        <position position="332"/>
    </location>
    <ligand>
        <name>Mg(2+)</name>
        <dbReference type="ChEBI" id="CHEBI:18420"/>
        <label>2</label>
    </ligand>
</feature>
<feature type="binding site" evidence="20">
    <location>
        <position position="330"/>
    </location>
    <ligand>
        <name>Mg(2+)</name>
        <dbReference type="ChEBI" id="CHEBI:18420"/>
        <label>2</label>
    </ligand>
</feature>
<dbReference type="FunFam" id="3.30.1490.20:FF:000007">
    <property type="entry name" value="D-alanine--D-alanine ligase"/>
    <property type="match status" value="1"/>
</dbReference>
<dbReference type="InterPro" id="IPR000291">
    <property type="entry name" value="D-Ala_lig_Van_CS"/>
</dbReference>
<proteinExistence type="inferred from homology"/>
<dbReference type="AlphaFoldDB" id="A0A0G1JQG0"/>
<evidence type="ECO:0000256" key="21">
    <source>
        <dbReference type="PROSITE-ProRule" id="PRU00409"/>
    </source>
</evidence>
<comment type="caution">
    <text evidence="23">The sequence shown here is derived from an EMBL/GenBank/DDBJ whole genome shotgun (WGS) entry which is preliminary data.</text>
</comment>
<evidence type="ECO:0000313" key="23">
    <source>
        <dbReference type="EMBL" id="KKT37674.1"/>
    </source>
</evidence>
<dbReference type="InterPro" id="IPR011761">
    <property type="entry name" value="ATP-grasp"/>
</dbReference>
<evidence type="ECO:0000256" key="14">
    <source>
        <dbReference type="ARBA" id="ARBA00022984"/>
    </source>
</evidence>
<feature type="binding site" evidence="20">
    <location>
        <position position="330"/>
    </location>
    <ligand>
        <name>Mg(2+)</name>
        <dbReference type="ChEBI" id="CHEBI:18420"/>
        <label>1</label>
    </ligand>
</feature>
<evidence type="ECO:0000259" key="22">
    <source>
        <dbReference type="PROSITE" id="PS50975"/>
    </source>
</evidence>
<dbReference type="SUPFAM" id="SSF56059">
    <property type="entry name" value="Glutathione synthetase ATP-binding domain-like"/>
    <property type="match status" value="1"/>
</dbReference>
<gene>
    <name evidence="19" type="primary">ddl</name>
    <name evidence="23" type="ORF">UW22_C0020G0011</name>
</gene>
<evidence type="ECO:0000256" key="11">
    <source>
        <dbReference type="ARBA" id="ARBA00022840"/>
    </source>
</evidence>
<dbReference type="PATRIC" id="fig|1618447.3.peg.636"/>
<dbReference type="PIRSF" id="PIRSF039102">
    <property type="entry name" value="Ddl/VanB"/>
    <property type="match status" value="1"/>
</dbReference>
<dbReference type="EMBL" id="LCHM01000020">
    <property type="protein sequence ID" value="KKT37674.1"/>
    <property type="molecule type" value="Genomic_DNA"/>
</dbReference>
<evidence type="ECO:0000256" key="8">
    <source>
        <dbReference type="ARBA" id="ARBA00022598"/>
    </source>
</evidence>
<accession>A0A0G1JQG0</accession>
<evidence type="ECO:0000256" key="15">
    <source>
        <dbReference type="ARBA" id="ARBA00023211"/>
    </source>
</evidence>
<dbReference type="EC" id="6.3.2.4" evidence="6 19"/>
<dbReference type="PROSITE" id="PS50975">
    <property type="entry name" value="ATP_GRASP"/>
    <property type="match status" value="1"/>
</dbReference>
<dbReference type="InterPro" id="IPR016185">
    <property type="entry name" value="PreATP-grasp_dom_sf"/>
</dbReference>
<dbReference type="HAMAP" id="MF_00047">
    <property type="entry name" value="Dala_Dala_lig"/>
    <property type="match status" value="1"/>
</dbReference>
<evidence type="ECO:0000256" key="7">
    <source>
        <dbReference type="ARBA" id="ARBA00022490"/>
    </source>
</evidence>
<keyword evidence="11 21" id="KW-0067">ATP-binding</keyword>
<name>A0A0G1JQG0_9BACT</name>
<dbReference type="Proteomes" id="UP000034617">
    <property type="component" value="Unassembled WGS sequence"/>
</dbReference>
<evidence type="ECO:0000256" key="20">
    <source>
        <dbReference type="PIRSR" id="PIRSR039102-3"/>
    </source>
</evidence>
<evidence type="ECO:0000313" key="24">
    <source>
        <dbReference type="Proteomes" id="UP000034617"/>
    </source>
</evidence>
<dbReference type="PROSITE" id="PS00843">
    <property type="entry name" value="DALA_DALA_LIGASE_1"/>
    <property type="match status" value="1"/>
</dbReference>
<dbReference type="Gene3D" id="3.30.1490.20">
    <property type="entry name" value="ATP-grasp fold, A domain"/>
    <property type="match status" value="1"/>
</dbReference>
<feature type="binding site" evidence="20">
    <location>
        <position position="316"/>
    </location>
    <ligand>
        <name>Mg(2+)</name>
        <dbReference type="ChEBI" id="CHEBI:18420"/>
        <label>1</label>
    </ligand>
</feature>
<dbReference type="PANTHER" id="PTHR23132:SF25">
    <property type="entry name" value="D-ALANINE--D-ALANINE LIGASE A"/>
    <property type="match status" value="1"/>
</dbReference>
<keyword evidence="7 19" id="KW-0963">Cytoplasm</keyword>
<evidence type="ECO:0000256" key="2">
    <source>
        <dbReference type="ARBA" id="ARBA00003921"/>
    </source>
</evidence>
<dbReference type="GO" id="GO:0009252">
    <property type="term" value="P:peptidoglycan biosynthetic process"/>
    <property type="evidence" value="ECO:0007669"/>
    <property type="project" value="UniProtKB-UniRule"/>
</dbReference>